<dbReference type="Gene3D" id="3.40.50.300">
    <property type="entry name" value="P-loop containing nucleotide triphosphate hydrolases"/>
    <property type="match status" value="2"/>
</dbReference>
<keyword evidence="9" id="KW-0238">DNA-binding</keyword>
<evidence type="ECO:0000313" key="18">
    <source>
        <dbReference type="EMBL" id="MET4580614.1"/>
    </source>
</evidence>
<dbReference type="PANTHER" id="PTHR11070:SF59">
    <property type="entry name" value="DNA 3'-5' HELICASE"/>
    <property type="match status" value="1"/>
</dbReference>
<evidence type="ECO:0000256" key="6">
    <source>
        <dbReference type="ARBA" id="ARBA00022806"/>
    </source>
</evidence>
<accession>A0ABV2QHU2</accession>
<evidence type="ECO:0000256" key="11">
    <source>
        <dbReference type="ARBA" id="ARBA00023235"/>
    </source>
</evidence>
<evidence type="ECO:0000256" key="13">
    <source>
        <dbReference type="ARBA" id="ARBA00034808"/>
    </source>
</evidence>
<dbReference type="Proteomes" id="UP001549257">
    <property type="component" value="Unassembled WGS sequence"/>
</dbReference>
<keyword evidence="11" id="KW-0413">Isomerase</keyword>
<evidence type="ECO:0000259" key="16">
    <source>
        <dbReference type="PROSITE" id="PS51198"/>
    </source>
</evidence>
<evidence type="ECO:0000256" key="4">
    <source>
        <dbReference type="ARBA" id="ARBA00022763"/>
    </source>
</evidence>
<dbReference type="PROSITE" id="PS51217">
    <property type="entry name" value="UVRD_HELICASE_CTER"/>
    <property type="match status" value="1"/>
</dbReference>
<dbReference type="InterPro" id="IPR014016">
    <property type="entry name" value="UvrD-like_ATP-bd"/>
</dbReference>
<evidence type="ECO:0000256" key="7">
    <source>
        <dbReference type="ARBA" id="ARBA00022839"/>
    </source>
</evidence>
<keyword evidence="8 15" id="KW-0067">ATP-binding</keyword>
<keyword evidence="7 18" id="KW-0269">Exonuclease</keyword>
<feature type="domain" description="UvrD-like helicase C-terminal" evidence="17">
    <location>
        <begin position="324"/>
        <end position="622"/>
    </location>
</feature>
<organism evidence="18 19">
    <name type="scientific">Conyzicola nivalis</name>
    <dbReference type="NCBI Taxonomy" id="1477021"/>
    <lineage>
        <taxon>Bacteria</taxon>
        <taxon>Bacillati</taxon>
        <taxon>Actinomycetota</taxon>
        <taxon>Actinomycetes</taxon>
        <taxon>Micrococcales</taxon>
        <taxon>Microbacteriaceae</taxon>
        <taxon>Conyzicola</taxon>
    </lineage>
</organism>
<keyword evidence="10" id="KW-0234">DNA repair</keyword>
<comment type="caution">
    <text evidence="18">The sequence shown here is derived from an EMBL/GenBank/DDBJ whole genome shotgun (WGS) entry which is preliminary data.</text>
</comment>
<evidence type="ECO:0000256" key="2">
    <source>
        <dbReference type="ARBA" id="ARBA00022722"/>
    </source>
</evidence>
<evidence type="ECO:0000256" key="5">
    <source>
        <dbReference type="ARBA" id="ARBA00022801"/>
    </source>
</evidence>
<dbReference type="RefSeq" id="WP_354022833.1">
    <property type="nucleotide sequence ID" value="NZ_JBEPSJ010000001.1"/>
</dbReference>
<evidence type="ECO:0000256" key="15">
    <source>
        <dbReference type="PROSITE-ProRule" id="PRU00560"/>
    </source>
</evidence>
<dbReference type="EC" id="5.6.2.4" evidence="13"/>
<evidence type="ECO:0000256" key="12">
    <source>
        <dbReference type="ARBA" id="ARBA00034617"/>
    </source>
</evidence>
<dbReference type="InterPro" id="IPR027417">
    <property type="entry name" value="P-loop_NTPase"/>
</dbReference>
<sequence length="1059" mass="112667">MTIRGFVQPSDSTTAPTTALLDASQQAVVELPEGESAAVIGAPGTGKTTTLVELVARRVLQQGWGADEIVVLTPNRASATRLRDTLSLRLGVATNGPIARTTNSVAFELVQHAARLAGAERPKLLTGGDQDQIIKELLQGHIDEGTGPAWPALLAPEVRQLGGFRTELRELMMRATEFDISPDRLRLLGARHDHEEWVAAADFIDEYLGVLGSMQQNALDAAELMAFATTALGADGSIGERLDRVRLVIVDDLQETTEATIAMLRAFVARGVAVVAFGDPDVATNAFRSGERDALGTLSTRLGVPGLHTFILSTAHRQGAHLRALTSAVTDRIGTAAAGRQHAAVAGGESFDQPVVTVHAATPAREVAAIARLFRQHHLLRGIPFGRMAVIVRTGSLVRPISRVLALAEVPTRTLAGGSALRDDHAARSLLAVVDVALGRTPLTPPLAAEMLLGPFGGFDRLALRRLRVALRAEELAGGGNRGSDELLVEALGAPGRFATIDHRIGRNADRVAKTLAATAELAATDASIEQLLWLVWERSGLAGLWFDQALGTGLTAADANRNLDGVMALFTAARRFSERRPNDGARLFIDDLLGAEVPEDTLAPQTNDESVLVTTPSGAVGMEFAVVAVAGLQEGVWPNLRVRGSLLYPQALVEASKSTLAATRSDDGGAAIDDRKQVLGDELRMFALAVSRADTQVILSAVANEDEAASVLFGLVPNGVGVALDSTEWHPLSLRGVTGRLRRELVRPRPEVSAALAERDRADAAASLARLAVERVPGADPAEWHGLLEPSTTGPLHDLDDPEVTVGVSPSKLEAFEASPLNWFIDVMSGSQTSTAMGLGTIVHWAMETATDPSVEALWQAVESRWSELVFESPWLAEKQRRAARVLTAGLSQYLHDFAAADRTLVAPEAAFSVVVGRGKLNGKIDRVEQHDDGAIVIVDLKTGRAETNQSRIDANAQLGAYQLAYDHGVLEHIELPEGHRPGGAKLLYVSSGKGGKLYREAVQGPLVGEELDELRRRIELAAIGMAAAEFAGVLNLDSYGSGNDPKYRIHLVKAVSA</sequence>
<dbReference type="EMBL" id="JBEPSJ010000001">
    <property type="protein sequence ID" value="MET4580614.1"/>
    <property type="molecule type" value="Genomic_DNA"/>
</dbReference>
<comment type="catalytic activity">
    <reaction evidence="12">
        <text>Couples ATP hydrolysis with the unwinding of duplex DNA by translocating in the 3'-5' direction.</text>
        <dbReference type="EC" id="5.6.2.4"/>
    </reaction>
</comment>
<dbReference type="PROSITE" id="PS51198">
    <property type="entry name" value="UVRD_HELICASE_ATP_BIND"/>
    <property type="match status" value="1"/>
</dbReference>
<evidence type="ECO:0000256" key="1">
    <source>
        <dbReference type="ARBA" id="ARBA00009922"/>
    </source>
</evidence>
<dbReference type="SUPFAM" id="SSF52980">
    <property type="entry name" value="Restriction endonuclease-like"/>
    <property type="match status" value="1"/>
</dbReference>
<evidence type="ECO:0000256" key="10">
    <source>
        <dbReference type="ARBA" id="ARBA00023204"/>
    </source>
</evidence>
<dbReference type="InterPro" id="IPR038726">
    <property type="entry name" value="PDDEXK_AddAB-type"/>
</dbReference>
<keyword evidence="19" id="KW-1185">Reference proteome</keyword>
<name>A0ABV2QHU2_9MICO</name>
<dbReference type="Gene3D" id="3.90.320.10">
    <property type="match status" value="1"/>
</dbReference>
<dbReference type="InterPro" id="IPR000212">
    <property type="entry name" value="DNA_helicase_UvrD/REP"/>
</dbReference>
<dbReference type="InterPro" id="IPR014017">
    <property type="entry name" value="DNA_helicase_UvrD-like_C"/>
</dbReference>
<reference evidence="18 19" key="1">
    <citation type="submission" date="2024-06" db="EMBL/GenBank/DDBJ databases">
        <title>Sorghum-associated microbial communities from plants grown in Nebraska, USA.</title>
        <authorList>
            <person name="Schachtman D."/>
        </authorList>
    </citation>
    <scope>NUCLEOTIDE SEQUENCE [LARGE SCALE GENOMIC DNA]</scope>
    <source>
        <strain evidence="18 19">2857</strain>
    </source>
</reference>
<feature type="domain" description="UvrD-like helicase ATP-binding" evidence="16">
    <location>
        <begin position="20"/>
        <end position="319"/>
    </location>
</feature>
<dbReference type="Pfam" id="PF00580">
    <property type="entry name" value="UvrD-helicase"/>
    <property type="match status" value="1"/>
</dbReference>
<dbReference type="Gene3D" id="1.10.10.160">
    <property type="match status" value="1"/>
</dbReference>
<keyword evidence="4" id="KW-0227">DNA damage</keyword>
<dbReference type="InterPro" id="IPR011335">
    <property type="entry name" value="Restrct_endonuc-II-like"/>
</dbReference>
<evidence type="ECO:0000256" key="8">
    <source>
        <dbReference type="ARBA" id="ARBA00022840"/>
    </source>
</evidence>
<evidence type="ECO:0000259" key="17">
    <source>
        <dbReference type="PROSITE" id="PS51217"/>
    </source>
</evidence>
<dbReference type="InterPro" id="IPR011604">
    <property type="entry name" value="PDDEXK-like_dom_sf"/>
</dbReference>
<protein>
    <recommendedName>
        <fullName evidence="13">DNA 3'-5' helicase</fullName>
        <ecNumber evidence="13">5.6.2.4</ecNumber>
    </recommendedName>
</protein>
<feature type="binding site" evidence="15">
    <location>
        <begin position="41"/>
        <end position="48"/>
    </location>
    <ligand>
        <name>ATP</name>
        <dbReference type="ChEBI" id="CHEBI:30616"/>
    </ligand>
</feature>
<dbReference type="Pfam" id="PF12705">
    <property type="entry name" value="PDDEXK_1"/>
    <property type="match status" value="1"/>
</dbReference>
<dbReference type="GO" id="GO:0004527">
    <property type="term" value="F:exonuclease activity"/>
    <property type="evidence" value="ECO:0007669"/>
    <property type="project" value="UniProtKB-KW"/>
</dbReference>
<comment type="similarity">
    <text evidence="1">Belongs to the helicase family. UvrD subfamily.</text>
</comment>
<dbReference type="SUPFAM" id="SSF52540">
    <property type="entry name" value="P-loop containing nucleoside triphosphate hydrolases"/>
    <property type="match status" value="1"/>
</dbReference>
<evidence type="ECO:0000313" key="19">
    <source>
        <dbReference type="Proteomes" id="UP001549257"/>
    </source>
</evidence>
<evidence type="ECO:0000256" key="3">
    <source>
        <dbReference type="ARBA" id="ARBA00022741"/>
    </source>
</evidence>
<gene>
    <name evidence="18" type="ORF">ABIE21_000104</name>
</gene>
<evidence type="ECO:0000256" key="14">
    <source>
        <dbReference type="ARBA" id="ARBA00048988"/>
    </source>
</evidence>
<dbReference type="GO" id="GO:0004386">
    <property type="term" value="F:helicase activity"/>
    <property type="evidence" value="ECO:0007669"/>
    <property type="project" value="UniProtKB-KW"/>
</dbReference>
<keyword evidence="2" id="KW-0540">Nuclease</keyword>
<proteinExistence type="inferred from homology"/>
<comment type="catalytic activity">
    <reaction evidence="14">
        <text>ATP + H2O = ADP + phosphate + H(+)</text>
        <dbReference type="Rhea" id="RHEA:13065"/>
        <dbReference type="ChEBI" id="CHEBI:15377"/>
        <dbReference type="ChEBI" id="CHEBI:15378"/>
        <dbReference type="ChEBI" id="CHEBI:30616"/>
        <dbReference type="ChEBI" id="CHEBI:43474"/>
        <dbReference type="ChEBI" id="CHEBI:456216"/>
        <dbReference type="EC" id="5.6.2.4"/>
    </reaction>
</comment>
<evidence type="ECO:0000256" key="9">
    <source>
        <dbReference type="ARBA" id="ARBA00023125"/>
    </source>
</evidence>
<dbReference type="Gene3D" id="1.10.486.10">
    <property type="entry name" value="PCRA, domain 4"/>
    <property type="match status" value="1"/>
</dbReference>
<keyword evidence="5 15" id="KW-0378">Hydrolase</keyword>
<keyword evidence="6 15" id="KW-0347">Helicase</keyword>
<dbReference type="InterPro" id="IPR013986">
    <property type="entry name" value="DExx_box_DNA_helicase_dom_sf"/>
</dbReference>
<dbReference type="PANTHER" id="PTHR11070">
    <property type="entry name" value="UVRD / RECB / PCRA DNA HELICASE FAMILY MEMBER"/>
    <property type="match status" value="1"/>
</dbReference>
<keyword evidence="3 15" id="KW-0547">Nucleotide-binding</keyword>